<dbReference type="InterPro" id="IPR003658">
    <property type="entry name" value="Anti-sigma_ant"/>
</dbReference>
<dbReference type="STRING" id="373903.Hore_07000"/>
<dbReference type="GO" id="GO:0030435">
    <property type="term" value="P:sporulation resulting in formation of a cellular spore"/>
    <property type="evidence" value="ECO:0007669"/>
    <property type="project" value="UniProtKB-KW"/>
</dbReference>
<evidence type="ECO:0000256" key="1">
    <source>
        <dbReference type="ARBA" id="ARBA00001976"/>
    </source>
</evidence>
<dbReference type="eggNOG" id="COG1366">
    <property type="taxonomic scope" value="Bacteria"/>
</dbReference>
<dbReference type="SUPFAM" id="SSF52091">
    <property type="entry name" value="SpoIIaa-like"/>
    <property type="match status" value="1"/>
</dbReference>
<name>B8CVY8_HALOH</name>
<accession>B8CVY8</accession>
<dbReference type="AlphaFoldDB" id="B8CVY8"/>
<keyword evidence="5" id="KW-0749">Sporulation</keyword>
<dbReference type="PANTHER" id="PTHR33495:SF2">
    <property type="entry name" value="ANTI-SIGMA FACTOR ANTAGONIST TM_1081-RELATED"/>
    <property type="match status" value="1"/>
</dbReference>
<evidence type="ECO:0000256" key="6">
    <source>
        <dbReference type="RuleBase" id="RU003749"/>
    </source>
</evidence>
<feature type="domain" description="STAS" evidence="7">
    <location>
        <begin position="1"/>
        <end position="111"/>
    </location>
</feature>
<dbReference type="KEGG" id="hor:Hore_07000"/>
<evidence type="ECO:0000256" key="4">
    <source>
        <dbReference type="ARBA" id="ARBA00022553"/>
    </source>
</evidence>
<dbReference type="PANTHER" id="PTHR33495">
    <property type="entry name" value="ANTI-SIGMA FACTOR ANTAGONIST TM_1081-RELATED-RELATED"/>
    <property type="match status" value="1"/>
</dbReference>
<evidence type="ECO:0000256" key="3">
    <source>
        <dbReference type="ARBA" id="ARBA00020784"/>
    </source>
</evidence>
<dbReference type="EMBL" id="CP001098">
    <property type="protein sequence ID" value="ACL69457.1"/>
    <property type="molecule type" value="Genomic_DNA"/>
</dbReference>
<sequence length="120" mass="13335">MHITTEIDRNCLIVRLSGELDMHSVPEFKDKTIKLMENNNLKHLILNLKGVKFIDSSGVGAILGRYRDLKDKGGKVMLVSLKPQVEKIFELSGMLKIMSVFNNEEDALAGLNSKGGNHIA</sequence>
<protein>
    <recommendedName>
        <fullName evidence="3 6">Anti-sigma F factor antagonist</fullName>
    </recommendedName>
    <alternativeName>
        <fullName evidence="6">Stage II sporulation protein</fullName>
    </alternativeName>
</protein>
<dbReference type="PROSITE" id="PS50801">
    <property type="entry name" value="STAS"/>
    <property type="match status" value="1"/>
</dbReference>
<evidence type="ECO:0000313" key="8">
    <source>
        <dbReference type="EMBL" id="ACL69457.1"/>
    </source>
</evidence>
<gene>
    <name evidence="8" type="ordered locus">Hore_07000</name>
</gene>
<evidence type="ECO:0000259" key="7">
    <source>
        <dbReference type="PROSITE" id="PS50801"/>
    </source>
</evidence>
<evidence type="ECO:0000256" key="5">
    <source>
        <dbReference type="ARBA" id="ARBA00022969"/>
    </source>
</evidence>
<dbReference type="CDD" id="cd07043">
    <property type="entry name" value="STAS_anti-anti-sigma_factors"/>
    <property type="match status" value="1"/>
</dbReference>
<dbReference type="GO" id="GO:0045152">
    <property type="term" value="F:antisigma factor binding"/>
    <property type="evidence" value="ECO:0007669"/>
    <property type="project" value="InterPro"/>
</dbReference>
<dbReference type="Pfam" id="PF01740">
    <property type="entry name" value="STAS"/>
    <property type="match status" value="1"/>
</dbReference>
<dbReference type="InterPro" id="IPR036513">
    <property type="entry name" value="STAS_dom_sf"/>
</dbReference>
<dbReference type="GO" id="GO:0043856">
    <property type="term" value="F:anti-sigma factor antagonist activity"/>
    <property type="evidence" value="ECO:0007669"/>
    <property type="project" value="InterPro"/>
</dbReference>
<comment type="similarity">
    <text evidence="2 6">Belongs to the anti-sigma-factor antagonist family.</text>
</comment>
<dbReference type="OrthoDB" id="9796601at2"/>
<proteinExistence type="inferred from homology"/>
<dbReference type="Proteomes" id="UP000000719">
    <property type="component" value="Chromosome"/>
</dbReference>
<dbReference type="HOGENOM" id="CLU_115403_7_0_9"/>
<reference evidence="8 9" key="1">
    <citation type="journal article" date="2009" name="PLoS ONE">
        <title>Genome analysis of the anaerobic thermohalophilic bacterium Halothermothrix orenii.</title>
        <authorList>
            <person name="Mavromatis K."/>
            <person name="Ivanova N."/>
            <person name="Anderson I."/>
            <person name="Lykidis A."/>
            <person name="Hooper S.D."/>
            <person name="Sun H."/>
            <person name="Kunin V."/>
            <person name="Lapidus A."/>
            <person name="Hugenholtz P."/>
            <person name="Patel B."/>
            <person name="Kyrpides N.C."/>
        </authorList>
    </citation>
    <scope>NUCLEOTIDE SEQUENCE [LARGE SCALE GENOMIC DNA]</scope>
    <source>
        <strain evidence="9">H 168 / OCM 544 / DSM 9562</strain>
    </source>
</reference>
<comment type="function">
    <text evidence="1">In the phosphorylated form it could act as an anti-anti-sigma factor that counteracts SpoIIAB and thus releases sigma f from inhibition.</text>
</comment>
<keyword evidence="9" id="KW-1185">Reference proteome</keyword>
<evidence type="ECO:0000256" key="2">
    <source>
        <dbReference type="ARBA" id="ARBA00009013"/>
    </source>
</evidence>
<keyword evidence="4" id="KW-0597">Phosphoprotein</keyword>
<dbReference type="InterPro" id="IPR014237">
    <property type="entry name" value="Anti-sigma_F_ant"/>
</dbReference>
<dbReference type="RefSeq" id="WP_012635645.1">
    <property type="nucleotide sequence ID" value="NC_011899.1"/>
</dbReference>
<dbReference type="NCBIfam" id="TIGR00377">
    <property type="entry name" value="ant_ant_sig"/>
    <property type="match status" value="1"/>
</dbReference>
<dbReference type="NCBIfam" id="TIGR02886">
    <property type="entry name" value="spore_II_AA"/>
    <property type="match status" value="1"/>
</dbReference>
<organism evidence="8 9">
    <name type="scientific">Halothermothrix orenii (strain H 168 / OCM 544 / DSM 9562)</name>
    <dbReference type="NCBI Taxonomy" id="373903"/>
    <lineage>
        <taxon>Bacteria</taxon>
        <taxon>Bacillati</taxon>
        <taxon>Bacillota</taxon>
        <taxon>Clostridia</taxon>
        <taxon>Halanaerobiales</taxon>
        <taxon>Halothermotrichaceae</taxon>
        <taxon>Halothermothrix</taxon>
    </lineage>
</organism>
<evidence type="ECO:0000313" key="9">
    <source>
        <dbReference type="Proteomes" id="UP000000719"/>
    </source>
</evidence>
<dbReference type="InterPro" id="IPR002645">
    <property type="entry name" value="STAS_dom"/>
</dbReference>
<dbReference type="Gene3D" id="3.30.750.24">
    <property type="entry name" value="STAS domain"/>
    <property type="match status" value="1"/>
</dbReference>